<sequence>MTLRYRDSLEAAATYLWNDNLQAEEEEETVVADGVVTQHRSLLDKPMTSSFSSIHEFQLDVLVPAFQRDDRLRVFAAKLGQAIQSYRYNHQQKDHATMNTGHTLVITKFRLLVTRFAPERPSSELQQELASLSGLPVDQVVLVSSEEPFTRARAANLLHDNACRRDACLVARMDVDMQVRANFFQTALDIVVAGKRPDAPLQNNGPHPHPPSCAPDDPVIYFPVIWSAFNPESIQLIEQEQQQKQRRAQTNSSTPLEDPDLQLDQNGHLSEFSTHAGHWRPGGVGMHVMLGSTLNKTFPPRSHPNNDDDAVEMTEDSAMTRIVLRHDNHVQGWGTEDMLFYETATQAANLCVIRQLEPNLIHTWHPKQCRWGIDVKASRAKLVHCYKVRTGEEGSEYGRMLLKLANPTRRGP</sequence>
<accession>A0A9N8EKN8</accession>
<reference evidence="2" key="1">
    <citation type="submission" date="2020-06" db="EMBL/GenBank/DDBJ databases">
        <authorList>
            <consortium name="Plant Systems Biology data submission"/>
        </authorList>
    </citation>
    <scope>NUCLEOTIDE SEQUENCE</scope>
    <source>
        <strain evidence="2">D6</strain>
    </source>
</reference>
<comment type="caution">
    <text evidence="2">The sequence shown here is derived from an EMBL/GenBank/DDBJ whole genome shotgun (WGS) entry which is preliminary data.</text>
</comment>
<keyword evidence="3" id="KW-1185">Reference proteome</keyword>
<name>A0A9N8EKN8_9STRA</name>
<dbReference type="OrthoDB" id="431432at2759"/>
<dbReference type="Pfam" id="PF05679">
    <property type="entry name" value="CHGN"/>
    <property type="match status" value="1"/>
</dbReference>
<dbReference type="GO" id="GO:0008376">
    <property type="term" value="F:acetylgalactosaminyltransferase activity"/>
    <property type="evidence" value="ECO:0007669"/>
    <property type="project" value="InterPro"/>
</dbReference>
<feature type="region of interest" description="Disordered" evidence="1">
    <location>
        <begin position="239"/>
        <end position="260"/>
    </location>
</feature>
<evidence type="ECO:0000256" key="1">
    <source>
        <dbReference type="SAM" id="MobiDB-lite"/>
    </source>
</evidence>
<dbReference type="GO" id="GO:0032580">
    <property type="term" value="C:Golgi cisterna membrane"/>
    <property type="evidence" value="ECO:0007669"/>
    <property type="project" value="InterPro"/>
</dbReference>
<dbReference type="AlphaFoldDB" id="A0A9N8EKN8"/>
<dbReference type="EMBL" id="CAICTM010001266">
    <property type="protein sequence ID" value="CAB9522105.1"/>
    <property type="molecule type" value="Genomic_DNA"/>
</dbReference>
<gene>
    <name evidence="2" type="ORF">SEMRO_1268_G257750.1</name>
</gene>
<protein>
    <submittedName>
        <fullName evidence="2">Chondroitin N-acetylgalactosaminyltransferase</fullName>
    </submittedName>
</protein>
<evidence type="ECO:0000313" key="2">
    <source>
        <dbReference type="EMBL" id="CAB9522105.1"/>
    </source>
</evidence>
<organism evidence="2 3">
    <name type="scientific">Seminavis robusta</name>
    <dbReference type="NCBI Taxonomy" id="568900"/>
    <lineage>
        <taxon>Eukaryota</taxon>
        <taxon>Sar</taxon>
        <taxon>Stramenopiles</taxon>
        <taxon>Ochrophyta</taxon>
        <taxon>Bacillariophyta</taxon>
        <taxon>Bacillariophyceae</taxon>
        <taxon>Bacillariophycidae</taxon>
        <taxon>Naviculales</taxon>
        <taxon>Naviculaceae</taxon>
        <taxon>Seminavis</taxon>
    </lineage>
</organism>
<dbReference type="Proteomes" id="UP001153069">
    <property type="component" value="Unassembled WGS sequence"/>
</dbReference>
<evidence type="ECO:0000313" key="3">
    <source>
        <dbReference type="Proteomes" id="UP001153069"/>
    </source>
</evidence>
<proteinExistence type="predicted"/>
<dbReference type="InterPro" id="IPR008428">
    <property type="entry name" value="Chond_GalNAc"/>
</dbReference>